<organism evidence="1">
    <name type="scientific">mine drainage metagenome</name>
    <dbReference type="NCBI Taxonomy" id="410659"/>
    <lineage>
        <taxon>unclassified sequences</taxon>
        <taxon>metagenomes</taxon>
        <taxon>ecological metagenomes</taxon>
    </lineage>
</organism>
<comment type="caution">
    <text evidence="1">The sequence shown here is derived from an EMBL/GenBank/DDBJ whole genome shotgun (WGS) entry which is preliminary data.</text>
</comment>
<sequence>MPFVTVGQGGLQSGSCETLKSLLEVRIEIEKHADLMIPIAANDIAQSIALVKVVG</sequence>
<accession>A0A1J5S7H3</accession>
<dbReference type="EMBL" id="MLJW01000099">
    <property type="protein sequence ID" value="OIR00024.1"/>
    <property type="molecule type" value="Genomic_DNA"/>
</dbReference>
<protein>
    <submittedName>
        <fullName evidence="1">Uncharacterized protein</fullName>
    </submittedName>
</protein>
<evidence type="ECO:0000313" key="1">
    <source>
        <dbReference type="EMBL" id="OIR00024.1"/>
    </source>
</evidence>
<reference evidence="1" key="1">
    <citation type="submission" date="2016-10" db="EMBL/GenBank/DDBJ databases">
        <title>Sequence of Gallionella enrichment culture.</title>
        <authorList>
            <person name="Poehlein A."/>
            <person name="Muehling M."/>
            <person name="Daniel R."/>
        </authorList>
    </citation>
    <scope>NUCLEOTIDE SEQUENCE</scope>
</reference>
<name>A0A1J5S7H3_9ZZZZ</name>
<dbReference type="AlphaFoldDB" id="A0A1J5S7H3"/>
<gene>
    <name evidence="1" type="ORF">GALL_178450</name>
</gene>
<proteinExistence type="predicted"/>